<evidence type="ECO:0000256" key="1">
    <source>
        <dbReference type="SAM" id="Phobius"/>
    </source>
</evidence>
<name>A0A417Z038_9BACI</name>
<evidence type="ECO:0000313" key="2">
    <source>
        <dbReference type="EMBL" id="RHW43308.1"/>
    </source>
</evidence>
<proteinExistence type="predicted"/>
<sequence length="261" mass="30802">MLNMKSIWNIEFKKLLHRKDVWIMLSMCAIPALYSVGVFFNSSVIVFNGTEKEYAFSFFVNMFHFVSMIFIYFFIMSLIATRTLGGEIENKSILLYTQRINSRRKIYMAKVWALYSVVGVISIVFFIVSMLMFYIFAIHRDDLISSEFFRSQELLGLLLWFISMVLIYLFTISFSTMLSVFLKTNTAVIIFSIVFIAFNFISKFPIIKYLSFAYYNERFSNIDLSDNAKTLTLFLANLLIIFIYSFFINYIGIKKFERRDL</sequence>
<dbReference type="PANTHER" id="PTHR37305:SF1">
    <property type="entry name" value="MEMBRANE PROTEIN"/>
    <property type="match status" value="1"/>
</dbReference>
<feature type="transmembrane region" description="Helical" evidence="1">
    <location>
        <begin position="112"/>
        <end position="137"/>
    </location>
</feature>
<evidence type="ECO:0000313" key="3">
    <source>
        <dbReference type="Proteomes" id="UP000284416"/>
    </source>
</evidence>
<dbReference type="EMBL" id="QWEG01000001">
    <property type="protein sequence ID" value="RHW43308.1"/>
    <property type="molecule type" value="Genomic_DNA"/>
</dbReference>
<gene>
    <name evidence="2" type="ORF">D1B31_01150</name>
</gene>
<comment type="caution">
    <text evidence="2">The sequence shown here is derived from an EMBL/GenBank/DDBJ whole genome shotgun (WGS) entry which is preliminary data.</text>
</comment>
<feature type="transmembrane region" description="Helical" evidence="1">
    <location>
        <begin position="231"/>
        <end position="253"/>
    </location>
</feature>
<dbReference type="RefSeq" id="WP_118918916.1">
    <property type="nucleotide sequence ID" value="NZ_QWEG01000001.1"/>
</dbReference>
<feature type="transmembrane region" description="Helical" evidence="1">
    <location>
        <begin position="21"/>
        <end position="42"/>
    </location>
</feature>
<keyword evidence="3" id="KW-1185">Reference proteome</keyword>
<dbReference type="OrthoDB" id="2062018at2"/>
<keyword evidence="1" id="KW-0812">Transmembrane</keyword>
<accession>A0A417Z038</accession>
<dbReference type="AlphaFoldDB" id="A0A417Z038"/>
<feature type="transmembrane region" description="Helical" evidence="1">
    <location>
        <begin position="54"/>
        <end position="75"/>
    </location>
</feature>
<dbReference type="Proteomes" id="UP000284416">
    <property type="component" value="Unassembled WGS sequence"/>
</dbReference>
<keyword evidence="1" id="KW-1133">Transmembrane helix</keyword>
<dbReference type="PANTHER" id="PTHR37305">
    <property type="entry name" value="INTEGRAL MEMBRANE PROTEIN-RELATED"/>
    <property type="match status" value="1"/>
</dbReference>
<organism evidence="2 3">
    <name type="scientific">Neobacillus notoginsengisoli</name>
    <dbReference type="NCBI Taxonomy" id="1578198"/>
    <lineage>
        <taxon>Bacteria</taxon>
        <taxon>Bacillati</taxon>
        <taxon>Bacillota</taxon>
        <taxon>Bacilli</taxon>
        <taxon>Bacillales</taxon>
        <taxon>Bacillaceae</taxon>
        <taxon>Neobacillus</taxon>
    </lineage>
</organism>
<protein>
    <submittedName>
        <fullName evidence="2">ABC transporter permease</fullName>
    </submittedName>
</protein>
<feature type="transmembrane region" description="Helical" evidence="1">
    <location>
        <begin position="157"/>
        <end position="181"/>
    </location>
</feature>
<reference evidence="2 3" key="1">
    <citation type="journal article" date="2017" name="Int. J. Syst. Evol. Microbiol.">
        <title>Bacillus notoginsengisoli sp. nov., a novel bacterium isolated from the rhizosphere of Panax notoginseng.</title>
        <authorList>
            <person name="Zhang M.Y."/>
            <person name="Cheng J."/>
            <person name="Cai Y."/>
            <person name="Zhang T.Y."/>
            <person name="Wu Y.Y."/>
            <person name="Manikprabhu D."/>
            <person name="Li W.J."/>
            <person name="Zhang Y.X."/>
        </authorList>
    </citation>
    <scope>NUCLEOTIDE SEQUENCE [LARGE SCALE GENOMIC DNA]</scope>
    <source>
        <strain evidence="2 3">JCM 30743</strain>
    </source>
</reference>
<keyword evidence="1" id="KW-0472">Membrane</keyword>
<feature type="transmembrane region" description="Helical" evidence="1">
    <location>
        <begin position="188"/>
        <end position="211"/>
    </location>
</feature>